<dbReference type="InterPro" id="IPR052517">
    <property type="entry name" value="GlcG_carb_metab_protein"/>
</dbReference>
<accession>A0ABW9DVZ1</accession>
<name>A0ABW9DVZ1_9BURK</name>
<dbReference type="InterPro" id="IPR005624">
    <property type="entry name" value="PduO/GlcC-like"/>
</dbReference>
<sequence>METLSLDVAARIVTEALAHARQHGFRPMAIVLLDQAGQLKMVQREGGATALRVDIAHGKAGAAFGMGVASRTLLGRAIDNPVFFNAIGVASAGKFVPQTGAVVITDASGAIVLGAIGASGGTGDEDEQICVAGVRAAGLSFR</sequence>
<evidence type="ECO:0000313" key="1">
    <source>
        <dbReference type="EMBL" id="MFM0638106.1"/>
    </source>
</evidence>
<dbReference type="EMBL" id="JAQQCF010000012">
    <property type="protein sequence ID" value="MFM0638106.1"/>
    <property type="molecule type" value="Genomic_DNA"/>
</dbReference>
<keyword evidence="2" id="KW-1185">Reference proteome</keyword>
<dbReference type="Gene3D" id="3.30.450.150">
    <property type="entry name" value="Haem-degrading domain"/>
    <property type="match status" value="1"/>
</dbReference>
<dbReference type="RefSeq" id="WP_408234348.1">
    <property type="nucleotide sequence ID" value="NZ_JAQQCF010000012.1"/>
</dbReference>
<reference evidence="1 2" key="1">
    <citation type="journal article" date="2024" name="Chem. Sci.">
        <title>Discovery of megapolipeptins by genome mining of a Burkholderiales bacteria collection.</title>
        <authorList>
            <person name="Paulo B.S."/>
            <person name="Recchia M.J.J."/>
            <person name="Lee S."/>
            <person name="Fergusson C.H."/>
            <person name="Romanowski S.B."/>
            <person name="Hernandez A."/>
            <person name="Krull N."/>
            <person name="Liu D.Y."/>
            <person name="Cavanagh H."/>
            <person name="Bos A."/>
            <person name="Gray C.A."/>
            <person name="Murphy B.T."/>
            <person name="Linington R.G."/>
            <person name="Eustaquio A.S."/>
        </authorList>
    </citation>
    <scope>NUCLEOTIDE SEQUENCE [LARGE SCALE GENOMIC DNA]</scope>
    <source>
        <strain evidence="1 2">RL17-338-BIC-A</strain>
    </source>
</reference>
<protein>
    <submittedName>
        <fullName evidence="1">Heme-binding protein</fullName>
    </submittedName>
</protein>
<evidence type="ECO:0000313" key="2">
    <source>
        <dbReference type="Proteomes" id="UP001629432"/>
    </source>
</evidence>
<dbReference type="InterPro" id="IPR038084">
    <property type="entry name" value="PduO/GlcC-like_sf"/>
</dbReference>
<dbReference type="SUPFAM" id="SSF143744">
    <property type="entry name" value="GlcG-like"/>
    <property type="match status" value="1"/>
</dbReference>
<organism evidence="1 2">
    <name type="scientific">Paraburkholderia metrosideri</name>
    <dbReference type="NCBI Taxonomy" id="580937"/>
    <lineage>
        <taxon>Bacteria</taxon>
        <taxon>Pseudomonadati</taxon>
        <taxon>Pseudomonadota</taxon>
        <taxon>Betaproteobacteria</taxon>
        <taxon>Burkholderiales</taxon>
        <taxon>Burkholderiaceae</taxon>
        <taxon>Paraburkholderia</taxon>
    </lineage>
</organism>
<dbReference type="PANTHER" id="PTHR34309:SF10">
    <property type="entry name" value="SLR1406 PROTEIN"/>
    <property type="match status" value="1"/>
</dbReference>
<dbReference type="Pfam" id="PF03928">
    <property type="entry name" value="HbpS-like"/>
    <property type="match status" value="1"/>
</dbReference>
<comment type="caution">
    <text evidence="1">The sequence shown here is derived from an EMBL/GenBank/DDBJ whole genome shotgun (WGS) entry which is preliminary data.</text>
</comment>
<dbReference type="PANTHER" id="PTHR34309">
    <property type="entry name" value="SLR1406 PROTEIN"/>
    <property type="match status" value="1"/>
</dbReference>
<gene>
    <name evidence="1" type="ORF">PQQ63_15500</name>
</gene>
<proteinExistence type="predicted"/>
<dbReference type="Proteomes" id="UP001629432">
    <property type="component" value="Unassembled WGS sequence"/>
</dbReference>